<dbReference type="InterPro" id="IPR048147">
    <property type="entry name" value="CBO0543-like"/>
</dbReference>
<feature type="transmembrane region" description="Helical" evidence="1">
    <location>
        <begin position="154"/>
        <end position="173"/>
    </location>
</feature>
<keyword evidence="1" id="KW-0812">Transmembrane</keyword>
<dbReference type="NCBIfam" id="NF041644">
    <property type="entry name" value="CBO0543_fam"/>
    <property type="match status" value="1"/>
</dbReference>
<dbReference type="AlphaFoldDB" id="A0A561DCS2"/>
<sequence>MLHTVVSYFRMVLPFIYMICTWRFADWRNWKKYYPTILFIISVDFFISVLMYEYPLWTFRGSLIIPNHTIADFLLTFIMFPNLTLLYLSLYPYQSHLPKQALYIGSWFIFEVIMEYLFMNAKLITYDHGWHFGWSCLVWLFLFIGLRLHHTRPLWAWVLCFVCSVFLILYFQIPVTKYR</sequence>
<accession>A0A561DCS2</accession>
<keyword evidence="1" id="KW-1133">Transmembrane helix</keyword>
<dbReference type="EMBL" id="VIVN01000006">
    <property type="protein sequence ID" value="TWE01161.1"/>
    <property type="molecule type" value="Genomic_DNA"/>
</dbReference>
<comment type="caution">
    <text evidence="2">The sequence shown here is derived from an EMBL/GenBank/DDBJ whole genome shotgun (WGS) entry which is preliminary data.</text>
</comment>
<feature type="transmembrane region" description="Helical" evidence="1">
    <location>
        <begin position="100"/>
        <end position="118"/>
    </location>
</feature>
<dbReference type="RefSeq" id="WP_144565809.1">
    <property type="nucleotide sequence ID" value="NZ_VIVN01000006.1"/>
</dbReference>
<evidence type="ECO:0000313" key="2">
    <source>
        <dbReference type="EMBL" id="TWE01161.1"/>
    </source>
</evidence>
<reference evidence="2 3" key="1">
    <citation type="submission" date="2019-06" db="EMBL/GenBank/DDBJ databases">
        <title>Sorghum-associated microbial communities from plants grown in Nebraska, USA.</title>
        <authorList>
            <person name="Schachtman D."/>
        </authorList>
    </citation>
    <scope>NUCLEOTIDE SEQUENCE [LARGE SCALE GENOMIC DNA]</scope>
    <source>
        <strain evidence="2 3">2482</strain>
    </source>
</reference>
<evidence type="ECO:0000313" key="3">
    <source>
        <dbReference type="Proteomes" id="UP000319671"/>
    </source>
</evidence>
<protein>
    <submittedName>
        <fullName evidence="2">Uncharacterized protein</fullName>
    </submittedName>
</protein>
<feature type="transmembrane region" description="Helical" evidence="1">
    <location>
        <begin position="7"/>
        <end position="25"/>
    </location>
</feature>
<keyword evidence="3" id="KW-1185">Reference proteome</keyword>
<feature type="transmembrane region" description="Helical" evidence="1">
    <location>
        <begin position="69"/>
        <end position="88"/>
    </location>
</feature>
<dbReference type="Proteomes" id="UP000319671">
    <property type="component" value="Unassembled WGS sequence"/>
</dbReference>
<proteinExistence type="predicted"/>
<name>A0A561DCS2_9BACI</name>
<evidence type="ECO:0000256" key="1">
    <source>
        <dbReference type="SAM" id="Phobius"/>
    </source>
</evidence>
<feature type="transmembrane region" description="Helical" evidence="1">
    <location>
        <begin position="37"/>
        <end position="57"/>
    </location>
</feature>
<keyword evidence="1" id="KW-0472">Membrane</keyword>
<gene>
    <name evidence="2" type="ORF">FB550_106218</name>
</gene>
<feature type="transmembrane region" description="Helical" evidence="1">
    <location>
        <begin position="130"/>
        <end position="148"/>
    </location>
</feature>
<organism evidence="2 3">
    <name type="scientific">Neobacillus bataviensis</name>
    <dbReference type="NCBI Taxonomy" id="220685"/>
    <lineage>
        <taxon>Bacteria</taxon>
        <taxon>Bacillati</taxon>
        <taxon>Bacillota</taxon>
        <taxon>Bacilli</taxon>
        <taxon>Bacillales</taxon>
        <taxon>Bacillaceae</taxon>
        <taxon>Neobacillus</taxon>
    </lineage>
</organism>